<proteinExistence type="predicted"/>
<accession>A0A644VUI6</accession>
<sequence>MAETKNTPVTDDPDRHQKALDFAWRFAQLQKQALVNLQSTSSSSVTYTRYTKEDLLRYMQTPKSNEKNIRNASIYMYDASAQYRRLILYYAQMAIWAYTISPIGFDILKSNADTMRKSYMKAIQQTETMNICHEMQKALIVVFREGILYGVQRSGNNSFFIQRINPDICKLSSIVDGTWLYAVDFSQIKEDDLGLYPDEFTAMWNAYKNGSASKWQEIPEDISFCLKADETTSAYSIPPWASTLPILYDIELFKSLQETASEISNYKLIGLEIPVDKDGNPQLDWELAFQYYQQLAGQLPPYVGAVMSPMKMSSMNFEKSSGTQDVDTVSRAEEQFWRQGGTSPLLFGSSDNDTAGALKLSVSADEEIVFGLMAQAERLFNRILKQMSGTQKFKINILPATTFNRDDLMGKYKEAATLGIPVKSAYAALLGLSPGDVMGMNYIELDILGMGELTPLNSSYTQSDPGRHQSDAGDLSGSGEQTRDDDTNSNR</sequence>
<dbReference type="EMBL" id="VSSQ01000453">
    <property type="protein sequence ID" value="MPL95069.1"/>
    <property type="molecule type" value="Genomic_DNA"/>
</dbReference>
<gene>
    <name evidence="2" type="ORF">SDC9_41232</name>
</gene>
<protein>
    <recommendedName>
        <fullName evidence="3">Phage portal protein</fullName>
    </recommendedName>
</protein>
<name>A0A644VUI6_9ZZZZ</name>
<evidence type="ECO:0000313" key="2">
    <source>
        <dbReference type="EMBL" id="MPL95069.1"/>
    </source>
</evidence>
<feature type="region of interest" description="Disordered" evidence="1">
    <location>
        <begin position="458"/>
        <end position="491"/>
    </location>
</feature>
<evidence type="ECO:0000256" key="1">
    <source>
        <dbReference type="SAM" id="MobiDB-lite"/>
    </source>
</evidence>
<reference evidence="2" key="1">
    <citation type="submission" date="2019-08" db="EMBL/GenBank/DDBJ databases">
        <authorList>
            <person name="Kucharzyk K."/>
            <person name="Murdoch R.W."/>
            <person name="Higgins S."/>
            <person name="Loffler F."/>
        </authorList>
    </citation>
    <scope>NUCLEOTIDE SEQUENCE</scope>
</reference>
<feature type="compositionally biased region" description="Basic and acidic residues" evidence="1">
    <location>
        <begin position="481"/>
        <end position="491"/>
    </location>
</feature>
<organism evidence="2">
    <name type="scientific">bioreactor metagenome</name>
    <dbReference type="NCBI Taxonomy" id="1076179"/>
    <lineage>
        <taxon>unclassified sequences</taxon>
        <taxon>metagenomes</taxon>
        <taxon>ecological metagenomes</taxon>
    </lineage>
</organism>
<evidence type="ECO:0008006" key="3">
    <source>
        <dbReference type="Google" id="ProtNLM"/>
    </source>
</evidence>
<dbReference type="AlphaFoldDB" id="A0A644VUI6"/>
<comment type="caution">
    <text evidence="2">The sequence shown here is derived from an EMBL/GenBank/DDBJ whole genome shotgun (WGS) entry which is preliminary data.</text>
</comment>